<dbReference type="Proteomes" id="UP001159363">
    <property type="component" value="Chromosome 9"/>
</dbReference>
<proteinExistence type="predicted"/>
<keyword evidence="2" id="KW-1185">Reference proteome</keyword>
<evidence type="ECO:0000313" key="2">
    <source>
        <dbReference type="Proteomes" id="UP001159363"/>
    </source>
</evidence>
<reference evidence="1 2" key="1">
    <citation type="submission" date="2023-02" db="EMBL/GenBank/DDBJ databases">
        <title>LHISI_Scaffold_Assembly.</title>
        <authorList>
            <person name="Stuart O.P."/>
            <person name="Cleave R."/>
            <person name="Magrath M.J.L."/>
            <person name="Mikheyev A.S."/>
        </authorList>
    </citation>
    <scope>NUCLEOTIDE SEQUENCE [LARGE SCALE GENOMIC DNA]</scope>
    <source>
        <strain evidence="1">Daus_M_001</strain>
        <tissue evidence="1">Leg muscle</tissue>
    </source>
</reference>
<dbReference type="EMBL" id="JARBHB010000010">
    <property type="protein sequence ID" value="KAJ8873790.1"/>
    <property type="molecule type" value="Genomic_DNA"/>
</dbReference>
<accession>A0ABQ9GP36</accession>
<name>A0ABQ9GP36_9NEOP</name>
<comment type="caution">
    <text evidence="1">The sequence shown here is derived from an EMBL/GenBank/DDBJ whole genome shotgun (WGS) entry which is preliminary data.</text>
</comment>
<organism evidence="1 2">
    <name type="scientific">Dryococelus australis</name>
    <dbReference type="NCBI Taxonomy" id="614101"/>
    <lineage>
        <taxon>Eukaryota</taxon>
        <taxon>Metazoa</taxon>
        <taxon>Ecdysozoa</taxon>
        <taxon>Arthropoda</taxon>
        <taxon>Hexapoda</taxon>
        <taxon>Insecta</taxon>
        <taxon>Pterygota</taxon>
        <taxon>Neoptera</taxon>
        <taxon>Polyneoptera</taxon>
        <taxon>Phasmatodea</taxon>
        <taxon>Verophasmatodea</taxon>
        <taxon>Anareolatae</taxon>
        <taxon>Phasmatidae</taxon>
        <taxon>Eurycanthinae</taxon>
        <taxon>Dryococelus</taxon>
    </lineage>
</organism>
<gene>
    <name evidence="1" type="ORF">PR048_024625</name>
</gene>
<protein>
    <recommendedName>
        <fullName evidence="3">DDE Tnp4 domain-containing protein</fullName>
    </recommendedName>
</protein>
<evidence type="ECO:0000313" key="1">
    <source>
        <dbReference type="EMBL" id="KAJ8873790.1"/>
    </source>
</evidence>
<sequence>MIIHYLQVGSYVPATADEWKEIKDVFVSRWNFPNFWGAIDGKHMHIIRPCNSGSEFFNLKSTFSIILFSLVDGEYCFRYIDVGANGRAGDAAVFRESKLNNAMLNNSLKWPEWTVIISLRSSTVDLITKAPCTLYNWLRLTSLQYLPFVTVDIEDETTGTIQPLSWRTGNVELPSVAQSNCTLNAWPPECASTKHWCTFVQFCGDRIVDRELLCYFPDGYKTDYLGAPEEVSNVRGWTMWRVAAQPHSPGVVPVNAGVRQAVTATVGMCAVLCRSVRRLWSLEWRRDDHRLKMSSFQYKIDVKHVYTEVDFAIGSQFIRNALDNSEPIADLRVLAGEQFNVGTRRLVVRSQRDRSTSSLVYGDDGAAPRRGNTDGQARGLVFLSTHASSIRHREVSTPPASGALIALRGAGEGAGRGQGRSVAQQNCHVCKARKYPVRRVTVPTIAPQHRLACQYDTGTCVYSRGRSLTSPDARLLQRCRNV</sequence>
<evidence type="ECO:0008006" key="3">
    <source>
        <dbReference type="Google" id="ProtNLM"/>
    </source>
</evidence>